<dbReference type="Pfam" id="PF21252">
    <property type="entry name" value="Glyco_hydro_109_C"/>
    <property type="match status" value="1"/>
</dbReference>
<dbReference type="AlphaFoldDB" id="A0A174CJY7"/>
<keyword evidence="5 9" id="KW-0326">Glycosidase</keyword>
<organism evidence="9 22">
    <name type="scientific">Bacteroides uniformis</name>
    <dbReference type="NCBI Taxonomy" id="820"/>
    <lineage>
        <taxon>Bacteria</taxon>
        <taxon>Pseudomonadati</taxon>
        <taxon>Bacteroidota</taxon>
        <taxon>Bacteroidia</taxon>
        <taxon>Bacteroidales</taxon>
        <taxon>Bacteroidaceae</taxon>
        <taxon>Bacteroides</taxon>
    </lineage>
</organism>
<name>A0A174CJY7_BACUN</name>
<dbReference type="Pfam" id="PF01408">
    <property type="entry name" value="GFO_IDH_MocA"/>
    <property type="match status" value="1"/>
</dbReference>
<dbReference type="GO" id="GO:0000166">
    <property type="term" value="F:nucleotide binding"/>
    <property type="evidence" value="ECO:0007669"/>
    <property type="project" value="InterPro"/>
</dbReference>
<evidence type="ECO:0000313" key="16">
    <source>
        <dbReference type="EMBL" id="MDC1854868.1"/>
    </source>
</evidence>
<keyword evidence="4" id="KW-0520">NAD</keyword>
<dbReference type="Proteomes" id="UP000487221">
    <property type="component" value="Unassembled WGS sequence"/>
</dbReference>
<evidence type="ECO:0000313" key="11">
    <source>
        <dbReference type="EMBL" id="KAB4118614.1"/>
    </source>
</evidence>
<evidence type="ECO:0000313" key="9">
    <source>
        <dbReference type="EMBL" id="CUQ02916.1"/>
    </source>
</evidence>
<gene>
    <name evidence="9" type="primary">nagA</name>
    <name evidence="8" type="synonym">nagA_1</name>
    <name evidence="20" type="ORF">DW988_07640</name>
    <name evidence="19" type="ORF">DWW83_00675</name>
    <name evidence="18" type="ORF">DWX87_14685</name>
    <name evidence="8" type="ORF">ERS417307_00540</name>
    <name evidence="9" type="ORF">ERS852510_02971</name>
    <name evidence="15" type="ORF">GAQ34_10970</name>
    <name evidence="14" type="ORF">GAQ44_18025</name>
    <name evidence="13" type="ORF">GAQ59_18590</name>
    <name evidence="10" type="ORF">GAQ70_13055</name>
    <name evidence="11" type="ORF">GAQ72_04630</name>
    <name evidence="12" type="ORF">GAQ75_12845</name>
    <name evidence="17" type="ORF">POZ10_07635</name>
    <name evidence="16" type="ORF">POZ22_08745</name>
</gene>
<dbReference type="Proteomes" id="UP001214113">
    <property type="component" value="Unassembled WGS sequence"/>
</dbReference>
<dbReference type="Proteomes" id="UP000438773">
    <property type="component" value="Unassembled WGS sequence"/>
</dbReference>
<dbReference type="Proteomes" id="UP000095419">
    <property type="component" value="Unassembled WGS sequence"/>
</dbReference>
<sequence length="378" mass="43199">MDKVRTAFIGVGYRGKQLFRLLQNIPFFQVQAVADPGVKSSEISGIPCYNQGEDACLDMLKEHHPELVFIASPWQYHVQHALLCVEHGCHVALEIKGGLYIDEYTPLMELAEQHGCRVYPLENTLFMRENLSILNIVESGLLGEIVYMRGGYRHDLRHLLLDDAGNIGNREKTESVWRSKFYQEENGDLYPTHGLAPLCMIAGINRKDRIRSLTSFASKPAGMLQRIKDLGGNTDVEIRTGDVVITQLETENGILLSLTHDTTLPRPRSLDFEIQGTKGIWQGDRRLIYIEGSSPDETWEADRTYIDCYEHSYWQQWGRKALEVDSHHQGMDYIMLKALEADLKEEYPYPATLDDLALWTSVTPWSKISISERRTVRL</sequence>
<dbReference type="PANTHER" id="PTHR43818">
    <property type="entry name" value="BCDNA.GH03377"/>
    <property type="match status" value="1"/>
</dbReference>
<evidence type="ECO:0000313" key="15">
    <source>
        <dbReference type="EMBL" id="KAB4185198.1"/>
    </source>
</evidence>
<feature type="domain" description="Gfo/Idh/MocA-like oxidoreductase N-terminal" evidence="6">
    <location>
        <begin position="5"/>
        <end position="119"/>
    </location>
</feature>
<dbReference type="InterPro" id="IPR049303">
    <property type="entry name" value="Glyco_hydro_109_C"/>
</dbReference>
<evidence type="ECO:0000313" key="20">
    <source>
        <dbReference type="EMBL" id="RGZ49909.1"/>
    </source>
</evidence>
<dbReference type="InterPro" id="IPR000683">
    <property type="entry name" value="Gfo/Idh/MocA-like_OxRdtase_N"/>
</dbReference>
<evidence type="ECO:0000313" key="10">
    <source>
        <dbReference type="EMBL" id="KAB4108864.1"/>
    </source>
</evidence>
<evidence type="ECO:0000313" key="31">
    <source>
        <dbReference type="Proteomes" id="UP000487221"/>
    </source>
</evidence>
<dbReference type="SUPFAM" id="SSF51735">
    <property type="entry name" value="NAD(P)-binding Rossmann-fold domains"/>
    <property type="match status" value="1"/>
</dbReference>
<proteinExistence type="inferred from homology"/>
<reference evidence="21 22" key="1">
    <citation type="submission" date="2015-09" db="EMBL/GenBank/DDBJ databases">
        <authorList>
            <consortium name="Pathogen Informatics"/>
        </authorList>
    </citation>
    <scope>NUCLEOTIDE SEQUENCE [LARGE SCALE GENOMIC DNA]</scope>
    <source>
        <strain evidence="8 21">2789STDY5608791</strain>
        <strain evidence="9 22">2789STDY5834898</strain>
    </source>
</reference>
<dbReference type="GO" id="GO:0008456">
    <property type="term" value="F:alpha-N-acetylgalactosaminidase activity"/>
    <property type="evidence" value="ECO:0007669"/>
    <property type="project" value="UniProtKB-EC"/>
</dbReference>
<dbReference type="EMBL" id="CYZF01000002">
    <property type="protein sequence ID" value="CUN76604.1"/>
    <property type="molecule type" value="Genomic_DNA"/>
</dbReference>
<dbReference type="EMBL" id="WCTY01000038">
    <property type="protein sequence ID" value="KAB4180824.1"/>
    <property type="molecule type" value="Genomic_DNA"/>
</dbReference>
<dbReference type="GeneID" id="99749631"/>
<evidence type="ECO:0000259" key="7">
    <source>
        <dbReference type="Pfam" id="PF21252"/>
    </source>
</evidence>
<dbReference type="Gene3D" id="3.40.50.720">
    <property type="entry name" value="NAD(P)-binding Rossmann-like Domain"/>
    <property type="match status" value="1"/>
</dbReference>
<dbReference type="EMBL" id="QSEE01000005">
    <property type="protein sequence ID" value="RGZ49909.1"/>
    <property type="molecule type" value="Genomic_DNA"/>
</dbReference>
<dbReference type="RefSeq" id="WP_005829678.1">
    <property type="nucleotide sequence ID" value="NZ_BQNO01000001.1"/>
</dbReference>
<dbReference type="InterPro" id="IPR036291">
    <property type="entry name" value="NAD(P)-bd_dom_sf"/>
</dbReference>
<evidence type="ECO:0000313" key="23">
    <source>
        <dbReference type="Proteomes" id="UP000283684"/>
    </source>
</evidence>
<dbReference type="EMBL" id="WCUG01000025">
    <property type="protein sequence ID" value="KAB4167486.1"/>
    <property type="molecule type" value="Genomic_DNA"/>
</dbReference>
<dbReference type="EMBL" id="WCUP01000008">
    <property type="protein sequence ID" value="KAB4108864.1"/>
    <property type="molecule type" value="Genomic_DNA"/>
</dbReference>
<dbReference type="Proteomes" id="UP001222603">
    <property type="component" value="Unassembled WGS sequence"/>
</dbReference>
<evidence type="ECO:0000313" key="27">
    <source>
        <dbReference type="Proteomes" id="UP000434462"/>
    </source>
</evidence>
<comment type="cofactor">
    <cofactor evidence="1">
        <name>NAD(+)</name>
        <dbReference type="ChEBI" id="CHEBI:57540"/>
    </cofactor>
</comment>
<dbReference type="EMBL" id="QRXV01000001">
    <property type="protein sequence ID" value="RGU41246.1"/>
    <property type="molecule type" value="Genomic_DNA"/>
</dbReference>
<reference evidence="26 27" key="3">
    <citation type="journal article" date="2019" name="Nat. Med.">
        <title>A library of human gut bacterial isolates paired with longitudinal multiomics data enables mechanistic microbiome research.</title>
        <authorList>
            <person name="Poyet M."/>
            <person name="Groussin M."/>
            <person name="Gibbons S.M."/>
            <person name="Avila-Pacheco J."/>
            <person name="Jiang X."/>
            <person name="Kearney S.M."/>
            <person name="Perrotta A.R."/>
            <person name="Berdy B."/>
            <person name="Zhao S."/>
            <person name="Lieberman T.D."/>
            <person name="Swanson P.K."/>
            <person name="Smith M."/>
            <person name="Roesemann S."/>
            <person name="Alexander J.E."/>
            <person name="Rich S.A."/>
            <person name="Livny J."/>
            <person name="Vlamakis H."/>
            <person name="Clish C."/>
            <person name="Bullock K."/>
            <person name="Deik A."/>
            <person name="Scott J."/>
            <person name="Pierce K.A."/>
            <person name="Xavier R.J."/>
            <person name="Alm E.J."/>
        </authorList>
    </citation>
    <scope>NUCLEOTIDE SEQUENCE [LARGE SCALE GENOMIC DNA]</scope>
    <source>
        <strain evidence="14 31">BIOML-A19</strain>
        <strain evidence="15 30">BIOML-A21</strain>
        <strain evidence="13 26">BIOML-A27</strain>
        <strain evidence="10 29">BIOML-A36</strain>
        <strain evidence="12 28">BIOML-A37</strain>
        <strain evidence="11 27">BIOML-A38</strain>
    </source>
</reference>
<dbReference type="Proteomes" id="UP000441711">
    <property type="component" value="Unassembled WGS sequence"/>
</dbReference>
<evidence type="ECO:0000313" key="19">
    <source>
        <dbReference type="EMBL" id="RGU41246.1"/>
    </source>
</evidence>
<dbReference type="Proteomes" id="UP000284022">
    <property type="component" value="Unassembled WGS sequence"/>
</dbReference>
<protein>
    <submittedName>
        <fullName evidence="9">Alpha-N-acetylgalactosaminidase</fullName>
        <ecNumber evidence="9">3.2.1.49</ecNumber>
    </submittedName>
    <submittedName>
        <fullName evidence="10">Gfo/Idh/MocA family oxidoreductase</fullName>
    </submittedName>
</protein>
<dbReference type="Proteomes" id="UP000433928">
    <property type="component" value="Unassembled WGS sequence"/>
</dbReference>
<evidence type="ECO:0000259" key="6">
    <source>
        <dbReference type="Pfam" id="PF01408"/>
    </source>
</evidence>
<evidence type="ECO:0000313" key="12">
    <source>
        <dbReference type="EMBL" id="KAB4123660.1"/>
    </source>
</evidence>
<evidence type="ECO:0000313" key="29">
    <source>
        <dbReference type="Proteomes" id="UP000441711"/>
    </source>
</evidence>
<dbReference type="EMBL" id="QRVP01000015">
    <property type="protein sequence ID" value="RGS53391.1"/>
    <property type="molecule type" value="Genomic_DNA"/>
</dbReference>
<dbReference type="Proteomes" id="UP000285283">
    <property type="component" value="Unassembled WGS sequence"/>
</dbReference>
<evidence type="ECO:0000313" key="17">
    <source>
        <dbReference type="EMBL" id="MDC1900487.1"/>
    </source>
</evidence>
<keyword evidence="3 9" id="KW-0378">Hydrolase</keyword>
<dbReference type="EMBL" id="WCUR01000008">
    <property type="protein sequence ID" value="KAB4118614.1"/>
    <property type="molecule type" value="Genomic_DNA"/>
</dbReference>
<dbReference type="EMBL" id="CZAO01000014">
    <property type="protein sequence ID" value="CUQ02916.1"/>
    <property type="molecule type" value="Genomic_DNA"/>
</dbReference>
<dbReference type="Proteomes" id="UP000283684">
    <property type="component" value="Unassembled WGS sequence"/>
</dbReference>
<dbReference type="EMBL" id="JAQNSI010000215">
    <property type="protein sequence ID" value="MDC1900487.1"/>
    <property type="molecule type" value="Genomic_DNA"/>
</dbReference>
<dbReference type="Proteomes" id="UP000095766">
    <property type="component" value="Unassembled WGS sequence"/>
</dbReference>
<dbReference type="Gene3D" id="3.30.360.10">
    <property type="entry name" value="Dihydrodipicolinate Reductase, domain 2"/>
    <property type="match status" value="1"/>
</dbReference>
<evidence type="ECO:0000313" key="21">
    <source>
        <dbReference type="Proteomes" id="UP000095419"/>
    </source>
</evidence>
<evidence type="ECO:0000256" key="2">
    <source>
        <dbReference type="ARBA" id="ARBA00009329"/>
    </source>
</evidence>
<evidence type="ECO:0000313" key="26">
    <source>
        <dbReference type="Proteomes" id="UP000433928"/>
    </source>
</evidence>
<evidence type="ECO:0000256" key="3">
    <source>
        <dbReference type="ARBA" id="ARBA00022801"/>
    </source>
</evidence>
<evidence type="ECO:0000256" key="4">
    <source>
        <dbReference type="ARBA" id="ARBA00023027"/>
    </source>
</evidence>
<dbReference type="EC" id="3.2.1.49" evidence="9"/>
<dbReference type="EMBL" id="WCUA01000010">
    <property type="protein sequence ID" value="KAB4185198.1"/>
    <property type="molecule type" value="Genomic_DNA"/>
</dbReference>
<evidence type="ECO:0000256" key="5">
    <source>
        <dbReference type="ARBA" id="ARBA00023295"/>
    </source>
</evidence>
<evidence type="ECO:0000256" key="1">
    <source>
        <dbReference type="ARBA" id="ARBA00001911"/>
    </source>
</evidence>
<evidence type="ECO:0000313" key="14">
    <source>
        <dbReference type="EMBL" id="KAB4180824.1"/>
    </source>
</evidence>
<dbReference type="Proteomes" id="UP000434462">
    <property type="component" value="Unassembled WGS sequence"/>
</dbReference>
<comment type="similarity">
    <text evidence="2">Belongs to the Gfo/Idh/MocA family. Glycosyl hydrolase 109 subfamily.</text>
</comment>
<evidence type="ECO:0000313" key="24">
    <source>
        <dbReference type="Proteomes" id="UP000284022"/>
    </source>
</evidence>
<feature type="domain" description="Glycosyl hydrolase 109 C-terminal" evidence="7">
    <location>
        <begin position="131"/>
        <end position="301"/>
    </location>
</feature>
<dbReference type="SUPFAM" id="SSF55347">
    <property type="entry name" value="Glyceraldehyde-3-phosphate dehydrogenase-like, C-terminal domain"/>
    <property type="match status" value="1"/>
</dbReference>
<evidence type="ECO:0000313" key="22">
    <source>
        <dbReference type="Proteomes" id="UP000095766"/>
    </source>
</evidence>
<dbReference type="PANTHER" id="PTHR43818:SF1">
    <property type="entry name" value="GLYCOSYL HYDROLASE FAMILY 109 PROTEIN"/>
    <property type="match status" value="1"/>
</dbReference>
<evidence type="ECO:0000313" key="28">
    <source>
        <dbReference type="Proteomes" id="UP000438773"/>
    </source>
</evidence>
<evidence type="ECO:0000313" key="30">
    <source>
        <dbReference type="Proteomes" id="UP000442334"/>
    </source>
</evidence>
<reference evidence="23 24" key="2">
    <citation type="submission" date="2018-08" db="EMBL/GenBank/DDBJ databases">
        <title>A genome reference for cultivated species of the human gut microbiota.</title>
        <authorList>
            <person name="Zou Y."/>
            <person name="Xue W."/>
            <person name="Luo G."/>
        </authorList>
    </citation>
    <scope>NUCLEOTIDE SEQUENCE [LARGE SCALE GENOMIC DNA]</scope>
    <source>
        <strain evidence="19 24">AF17-20</strain>
        <strain evidence="18 25">AF21-53</strain>
        <strain evidence="20 23">AM50-4</strain>
    </source>
</reference>
<dbReference type="InterPro" id="IPR050463">
    <property type="entry name" value="Gfo/Idh/MocA_oxidrdct_glycsds"/>
</dbReference>
<evidence type="ECO:0000313" key="18">
    <source>
        <dbReference type="EMBL" id="RGS53391.1"/>
    </source>
</evidence>
<accession>A0A174CJY7</accession>
<evidence type="ECO:0000313" key="25">
    <source>
        <dbReference type="Proteomes" id="UP000285283"/>
    </source>
</evidence>
<dbReference type="EMBL" id="JAQNSB010000011">
    <property type="protein sequence ID" value="MDC1854868.1"/>
    <property type="molecule type" value="Genomic_DNA"/>
</dbReference>
<dbReference type="EMBL" id="WCUQ01000007">
    <property type="protein sequence ID" value="KAB4123660.1"/>
    <property type="molecule type" value="Genomic_DNA"/>
</dbReference>
<evidence type="ECO:0000313" key="8">
    <source>
        <dbReference type="EMBL" id="CUN76604.1"/>
    </source>
</evidence>
<evidence type="ECO:0000313" key="13">
    <source>
        <dbReference type="EMBL" id="KAB4167486.1"/>
    </source>
</evidence>
<dbReference type="Proteomes" id="UP000442334">
    <property type="component" value="Unassembled WGS sequence"/>
</dbReference>
<reference evidence="16" key="4">
    <citation type="submission" date="2022-10" db="EMBL/GenBank/DDBJ databases">
        <title>Human gut microbiome strain richness.</title>
        <authorList>
            <person name="Chen-Liaw A."/>
        </authorList>
    </citation>
    <scope>NUCLEOTIDE SEQUENCE</scope>
    <source>
        <strain evidence="17">1001713st1_F9_1001713B170221_170320</strain>
        <strain evidence="16">BSD2780061687st1_G10_BSD2780061687b_171204</strain>
    </source>
</reference>